<keyword evidence="3" id="KW-1185">Reference proteome</keyword>
<dbReference type="AlphaFoldDB" id="A0AAN6LRT6"/>
<evidence type="ECO:0000256" key="1">
    <source>
        <dbReference type="SAM" id="MobiDB-lite"/>
    </source>
</evidence>
<proteinExistence type="predicted"/>
<sequence length="191" mass="21226">MSQIEFDDAVDKGVRLFNLLTTNLDDANAPQQSIFTEYTDLALHGYIEEPTPEPFSLQPLRECLQGLGVDHALEVDKGRNIRIYHTHSRETTIDGVTYPPTSAYFSQIINPTQGILIAASNATPPTRASPATHPQRCTPLSTTGPTSPIYRCEPRPSFPPPQTPHLPSQLLFLLRTKNLPTYLLLLLPLQI</sequence>
<accession>A0AAN6LRT6</accession>
<comment type="caution">
    <text evidence="2">The sequence shown here is derived from an EMBL/GenBank/DDBJ whole genome shotgun (WGS) entry which is preliminary data.</text>
</comment>
<evidence type="ECO:0000313" key="3">
    <source>
        <dbReference type="Proteomes" id="UP001280581"/>
    </source>
</evidence>
<dbReference type="Proteomes" id="UP001280581">
    <property type="component" value="Unassembled WGS sequence"/>
</dbReference>
<gene>
    <name evidence="2" type="ORF">GRF29_213g1003408</name>
</gene>
<feature type="region of interest" description="Disordered" evidence="1">
    <location>
        <begin position="124"/>
        <end position="146"/>
    </location>
</feature>
<dbReference type="EMBL" id="WVTA01000017">
    <property type="protein sequence ID" value="KAK3201085.1"/>
    <property type="molecule type" value="Genomic_DNA"/>
</dbReference>
<evidence type="ECO:0000313" key="2">
    <source>
        <dbReference type="EMBL" id="KAK3201085.1"/>
    </source>
</evidence>
<organism evidence="2 3">
    <name type="scientific">Pseudopithomyces chartarum</name>
    <dbReference type="NCBI Taxonomy" id="1892770"/>
    <lineage>
        <taxon>Eukaryota</taxon>
        <taxon>Fungi</taxon>
        <taxon>Dikarya</taxon>
        <taxon>Ascomycota</taxon>
        <taxon>Pezizomycotina</taxon>
        <taxon>Dothideomycetes</taxon>
        <taxon>Pleosporomycetidae</taxon>
        <taxon>Pleosporales</taxon>
        <taxon>Massarineae</taxon>
        <taxon>Didymosphaeriaceae</taxon>
        <taxon>Pseudopithomyces</taxon>
    </lineage>
</organism>
<reference evidence="2 3" key="1">
    <citation type="submission" date="2021-02" db="EMBL/GenBank/DDBJ databases">
        <title>Genome assembly of Pseudopithomyces chartarum.</title>
        <authorList>
            <person name="Jauregui R."/>
            <person name="Singh J."/>
            <person name="Voisey C."/>
        </authorList>
    </citation>
    <scope>NUCLEOTIDE SEQUENCE [LARGE SCALE GENOMIC DNA]</scope>
    <source>
        <strain evidence="2 3">AGR01</strain>
    </source>
</reference>
<protein>
    <submittedName>
        <fullName evidence="2">Uncharacterized protein</fullName>
    </submittedName>
</protein>
<name>A0AAN6LRT6_9PLEO</name>